<feature type="domain" description="Rhodanese" evidence="3">
    <location>
        <begin position="37"/>
        <end position="137"/>
    </location>
</feature>
<sequence>MKHAIRLLLTATTSLLLWFSTPAGADELAPLSLEEAKTQGAILIDTRPSHFYQGWPMAGEQQGGHVAGAVSLSADWKYDDEQWPQALSAKGLDARKPVALYGEEKGLAEVARLLRMRGFHQLYELKGWQQAERVHLARWQQLVYPQWLADLQAGKPVAAAPKGDWKLFEVDWGAPKAFLLSHIPGAGYIDTNSLEQEPLWNKVSDADLEALLLKNGIRHDTSVILYGRNSMAAARAAHLLMYAGVADVRLLDGGIDAWFAAHLSTEAGLPRKYEAVASFGAKIPVHPEYLTSTDQAKALLKQADGALVSIRTWDEFTGETSGYSYIDAKGDIPGAKWGHGGVDANSMSDFHNPDGTMKPQGEILAMWDQWNIAPTQQAAFYCGTGWRASEAFFYAWLMDWQRISVYDGGWYEWSSDPANPIVTGDRKPSAE</sequence>
<evidence type="ECO:0000256" key="1">
    <source>
        <dbReference type="ARBA" id="ARBA00022737"/>
    </source>
</evidence>
<keyword evidence="5" id="KW-1185">Reference proteome</keyword>
<dbReference type="SUPFAM" id="SSF52821">
    <property type="entry name" value="Rhodanese/Cell cycle control phosphatase"/>
    <property type="match status" value="3"/>
</dbReference>
<dbReference type="SMART" id="SM00450">
    <property type="entry name" value="RHOD"/>
    <property type="match status" value="3"/>
</dbReference>
<dbReference type="EMBL" id="JBGXBU010000002">
    <property type="protein sequence ID" value="MFM4892676.1"/>
    <property type="molecule type" value="Genomic_DNA"/>
</dbReference>
<feature type="domain" description="Rhodanese" evidence="3">
    <location>
        <begin position="301"/>
        <end position="422"/>
    </location>
</feature>
<gene>
    <name evidence="4" type="ORF">ACEUDJ_07295</name>
</gene>
<accession>A0ABW9GNF4</accession>
<organism evidence="4 5">
    <name type="scientific">Aeromonas bivalvium</name>
    <dbReference type="NCBI Taxonomy" id="440079"/>
    <lineage>
        <taxon>Bacteria</taxon>
        <taxon>Pseudomonadati</taxon>
        <taxon>Pseudomonadota</taxon>
        <taxon>Gammaproteobacteria</taxon>
        <taxon>Aeromonadales</taxon>
        <taxon>Aeromonadaceae</taxon>
        <taxon>Aeromonas</taxon>
    </lineage>
</organism>
<dbReference type="Pfam" id="PF00581">
    <property type="entry name" value="Rhodanese"/>
    <property type="match status" value="3"/>
</dbReference>
<keyword evidence="2" id="KW-0732">Signal</keyword>
<dbReference type="PANTHER" id="PTHR43855">
    <property type="entry name" value="THIOSULFATE SULFURTRANSFERASE"/>
    <property type="match status" value="1"/>
</dbReference>
<feature type="chain" id="PRO_5046677938" evidence="2">
    <location>
        <begin position="26"/>
        <end position="431"/>
    </location>
</feature>
<dbReference type="Proteomes" id="UP001630969">
    <property type="component" value="Unassembled WGS sequence"/>
</dbReference>
<comment type="caution">
    <text evidence="4">The sequence shown here is derived from an EMBL/GenBank/DDBJ whole genome shotgun (WGS) entry which is preliminary data.</text>
</comment>
<keyword evidence="1" id="KW-0677">Repeat</keyword>
<dbReference type="CDD" id="cd01449">
    <property type="entry name" value="TST_Repeat_2"/>
    <property type="match status" value="1"/>
</dbReference>
<dbReference type="InterPro" id="IPR051126">
    <property type="entry name" value="Thiosulfate_sulfurtransferase"/>
</dbReference>
<evidence type="ECO:0000313" key="5">
    <source>
        <dbReference type="Proteomes" id="UP001630969"/>
    </source>
</evidence>
<reference evidence="4 5" key="1">
    <citation type="submission" date="2024-09" db="EMBL/GenBank/DDBJ databases">
        <title>Aeromonas strains Genome sequencing and assembly.</title>
        <authorList>
            <person name="Hu X."/>
            <person name="Tang B."/>
        </authorList>
    </citation>
    <scope>NUCLEOTIDE SEQUENCE [LARGE SCALE GENOMIC DNA]</scope>
    <source>
        <strain evidence="4 5">NB23SCDHY001</strain>
    </source>
</reference>
<evidence type="ECO:0000313" key="4">
    <source>
        <dbReference type="EMBL" id="MFM4892676.1"/>
    </source>
</evidence>
<dbReference type="CDD" id="cd01448">
    <property type="entry name" value="TST_Repeat_1"/>
    <property type="match status" value="1"/>
</dbReference>
<feature type="domain" description="Rhodanese" evidence="3">
    <location>
        <begin position="161"/>
        <end position="267"/>
    </location>
</feature>
<dbReference type="Gene3D" id="3.40.250.10">
    <property type="entry name" value="Rhodanese-like domain"/>
    <property type="match status" value="3"/>
</dbReference>
<evidence type="ECO:0000256" key="2">
    <source>
        <dbReference type="SAM" id="SignalP"/>
    </source>
</evidence>
<proteinExistence type="predicted"/>
<dbReference type="GeneID" id="97219892"/>
<feature type="signal peptide" evidence="2">
    <location>
        <begin position="1"/>
        <end position="25"/>
    </location>
</feature>
<name>A0ABW9GNF4_9GAMM</name>
<protein>
    <submittedName>
        <fullName evidence="4">Rhodanese-like domain-containing protein</fullName>
    </submittedName>
</protein>
<dbReference type="InterPro" id="IPR036873">
    <property type="entry name" value="Rhodanese-like_dom_sf"/>
</dbReference>
<dbReference type="PROSITE" id="PS00380">
    <property type="entry name" value="RHODANESE_1"/>
    <property type="match status" value="1"/>
</dbReference>
<dbReference type="InterPro" id="IPR001307">
    <property type="entry name" value="Thiosulphate_STrfase_CS"/>
</dbReference>
<evidence type="ECO:0000259" key="3">
    <source>
        <dbReference type="PROSITE" id="PS50206"/>
    </source>
</evidence>
<dbReference type="RefSeq" id="WP_408789163.1">
    <property type="nucleotide sequence ID" value="NZ_JBGXBU010000002.1"/>
</dbReference>
<dbReference type="PROSITE" id="PS50206">
    <property type="entry name" value="RHODANESE_3"/>
    <property type="match status" value="3"/>
</dbReference>
<dbReference type="InterPro" id="IPR001763">
    <property type="entry name" value="Rhodanese-like_dom"/>
</dbReference>
<dbReference type="PANTHER" id="PTHR43855:SF1">
    <property type="entry name" value="THIOSULFATE SULFURTRANSFERASE"/>
    <property type="match status" value="1"/>
</dbReference>